<dbReference type="PANTHER" id="PTHR30151:SF40">
    <property type="entry name" value="TRANSPORT SYSTEM INTEGRAL MEMBRANE PROTEIN"/>
    <property type="match status" value="1"/>
</dbReference>
<organism evidence="10 11">
    <name type="scientific">Actinomadura montaniterrae</name>
    <dbReference type="NCBI Taxonomy" id="1803903"/>
    <lineage>
        <taxon>Bacteria</taxon>
        <taxon>Bacillati</taxon>
        <taxon>Actinomycetota</taxon>
        <taxon>Actinomycetes</taxon>
        <taxon>Streptosporangiales</taxon>
        <taxon>Thermomonosporaceae</taxon>
        <taxon>Actinomadura</taxon>
    </lineage>
</organism>
<dbReference type="RefSeq" id="WP_151542166.1">
    <property type="nucleotide sequence ID" value="NZ_WBMR01000068.1"/>
</dbReference>
<dbReference type="AlphaFoldDB" id="A0A6L3VS69"/>
<evidence type="ECO:0000256" key="3">
    <source>
        <dbReference type="ARBA" id="ARBA00022475"/>
    </source>
</evidence>
<accession>A0A6L3VS69</accession>
<evidence type="ECO:0000259" key="9">
    <source>
        <dbReference type="PROSITE" id="PS50928"/>
    </source>
</evidence>
<evidence type="ECO:0000256" key="6">
    <source>
        <dbReference type="ARBA" id="ARBA00023136"/>
    </source>
</evidence>
<keyword evidence="6 7" id="KW-0472">Membrane</keyword>
<feature type="transmembrane region" description="Helical" evidence="7">
    <location>
        <begin position="274"/>
        <end position="295"/>
    </location>
</feature>
<dbReference type="Gene3D" id="1.10.3720.10">
    <property type="entry name" value="MetI-like"/>
    <property type="match status" value="1"/>
</dbReference>
<evidence type="ECO:0000256" key="5">
    <source>
        <dbReference type="ARBA" id="ARBA00022989"/>
    </source>
</evidence>
<proteinExistence type="inferred from homology"/>
<dbReference type="EMBL" id="WBMR01000068">
    <property type="protein sequence ID" value="KAB2378881.1"/>
    <property type="molecule type" value="Genomic_DNA"/>
</dbReference>
<reference evidence="10 11" key="1">
    <citation type="submission" date="2019-09" db="EMBL/GenBank/DDBJ databases">
        <title>Actinomadura physcomitrii sp. nov., a novel actinomycete isolated from moss [Physcomitrium sphaericum (Ludw) Fuernr].</title>
        <authorList>
            <person name="Liu C."/>
            <person name="Zhuang X."/>
        </authorList>
    </citation>
    <scope>NUCLEOTIDE SEQUENCE [LARGE SCALE GENOMIC DNA]</scope>
    <source>
        <strain evidence="10 11">CYP1-1B</strain>
    </source>
</reference>
<feature type="domain" description="ABC transmembrane type-1" evidence="9">
    <location>
        <begin position="109"/>
        <end position="292"/>
    </location>
</feature>
<dbReference type="Proteomes" id="UP000483004">
    <property type="component" value="Unassembled WGS sequence"/>
</dbReference>
<dbReference type="PROSITE" id="PS50928">
    <property type="entry name" value="ABC_TM1"/>
    <property type="match status" value="1"/>
</dbReference>
<evidence type="ECO:0000256" key="8">
    <source>
        <dbReference type="SAM" id="MobiDB-lite"/>
    </source>
</evidence>
<evidence type="ECO:0000313" key="11">
    <source>
        <dbReference type="Proteomes" id="UP000483004"/>
    </source>
</evidence>
<feature type="transmembrane region" description="Helical" evidence="7">
    <location>
        <begin position="58"/>
        <end position="80"/>
    </location>
</feature>
<keyword evidence="11" id="KW-1185">Reference proteome</keyword>
<evidence type="ECO:0000256" key="4">
    <source>
        <dbReference type="ARBA" id="ARBA00022692"/>
    </source>
</evidence>
<evidence type="ECO:0000256" key="1">
    <source>
        <dbReference type="ARBA" id="ARBA00004651"/>
    </source>
</evidence>
<keyword evidence="3" id="KW-1003">Cell membrane</keyword>
<feature type="region of interest" description="Disordered" evidence="8">
    <location>
        <begin position="1"/>
        <end position="24"/>
    </location>
</feature>
<dbReference type="GO" id="GO:0055085">
    <property type="term" value="P:transmembrane transport"/>
    <property type="evidence" value="ECO:0007669"/>
    <property type="project" value="InterPro"/>
</dbReference>
<dbReference type="InterPro" id="IPR035906">
    <property type="entry name" value="MetI-like_sf"/>
</dbReference>
<dbReference type="GO" id="GO:0005886">
    <property type="term" value="C:plasma membrane"/>
    <property type="evidence" value="ECO:0007669"/>
    <property type="project" value="UniProtKB-SubCell"/>
</dbReference>
<evidence type="ECO:0000256" key="7">
    <source>
        <dbReference type="RuleBase" id="RU363032"/>
    </source>
</evidence>
<dbReference type="OrthoDB" id="9796361at2"/>
<keyword evidence="4 7" id="KW-0812">Transmembrane</keyword>
<comment type="subcellular location">
    <subcellularLocation>
        <location evidence="1 7">Cell membrane</location>
        <topology evidence="1 7">Multi-pass membrane protein</topology>
    </subcellularLocation>
</comment>
<keyword evidence="5 7" id="KW-1133">Transmembrane helix</keyword>
<sequence length="307" mass="33008">MAHDTTSRNDAPPEVAATGDAPAASTADRLNRELAGLDALELGGGTGRRLLQRTWSALWPMAAAVVIALLAWQAVVWSGWKDPWVLPGPRDTFPVLWDQVTSSRFWKAVALTMQRAIIGFALSIAVGVVVGALVSQFRVLRRAFGSLITGLQTMPSIAWFPLAILLFKLSESAILFVVVLGAAPSIANGLIAGVDYTPPILLRAGKVMGLRGFNLYRHLVLPASLPSFIAGLKQGWAFAWRSLMAGELLVIIGSTTSLGVLLSQARELNNTADMISYMIVILVIGIVIDQLFGVLDRAVRGRWGLED</sequence>
<dbReference type="PANTHER" id="PTHR30151">
    <property type="entry name" value="ALKANE SULFONATE ABC TRANSPORTER-RELATED, MEMBRANE SUBUNIT"/>
    <property type="match status" value="1"/>
</dbReference>
<dbReference type="InterPro" id="IPR000515">
    <property type="entry name" value="MetI-like"/>
</dbReference>
<feature type="transmembrane region" description="Helical" evidence="7">
    <location>
        <begin position="116"/>
        <end position="135"/>
    </location>
</feature>
<keyword evidence="2 7" id="KW-0813">Transport</keyword>
<feature type="transmembrane region" description="Helical" evidence="7">
    <location>
        <begin position="147"/>
        <end position="167"/>
    </location>
</feature>
<gene>
    <name evidence="10" type="ORF">F9B16_22925</name>
</gene>
<protein>
    <submittedName>
        <fullName evidence="10">ABC transporter permease</fullName>
    </submittedName>
</protein>
<evidence type="ECO:0000313" key="10">
    <source>
        <dbReference type="EMBL" id="KAB2378881.1"/>
    </source>
</evidence>
<name>A0A6L3VS69_9ACTN</name>
<evidence type="ECO:0000256" key="2">
    <source>
        <dbReference type="ARBA" id="ARBA00022448"/>
    </source>
</evidence>
<feature type="transmembrane region" description="Helical" evidence="7">
    <location>
        <begin position="215"/>
        <end position="232"/>
    </location>
</feature>
<comment type="similarity">
    <text evidence="7">Belongs to the binding-protein-dependent transport system permease family.</text>
</comment>
<feature type="transmembrane region" description="Helical" evidence="7">
    <location>
        <begin position="173"/>
        <end position="194"/>
    </location>
</feature>
<dbReference type="SUPFAM" id="SSF161098">
    <property type="entry name" value="MetI-like"/>
    <property type="match status" value="1"/>
</dbReference>
<dbReference type="Pfam" id="PF00528">
    <property type="entry name" value="BPD_transp_1"/>
    <property type="match status" value="1"/>
</dbReference>
<feature type="transmembrane region" description="Helical" evidence="7">
    <location>
        <begin position="238"/>
        <end position="262"/>
    </location>
</feature>
<comment type="caution">
    <text evidence="10">The sequence shown here is derived from an EMBL/GenBank/DDBJ whole genome shotgun (WGS) entry which is preliminary data.</text>
</comment>